<evidence type="ECO:0000256" key="1">
    <source>
        <dbReference type="SAM" id="MobiDB-lite"/>
    </source>
</evidence>
<accession>A0A0C3A3M0</accession>
<feature type="signal peptide" evidence="3">
    <location>
        <begin position="1"/>
        <end position="29"/>
    </location>
</feature>
<feature type="compositionally biased region" description="Basic and acidic residues" evidence="1">
    <location>
        <begin position="534"/>
        <end position="555"/>
    </location>
</feature>
<evidence type="ECO:0000256" key="2">
    <source>
        <dbReference type="SAM" id="Phobius"/>
    </source>
</evidence>
<organism evidence="4 5">
    <name type="scientific">Scleroderma citrinum Foug A</name>
    <dbReference type="NCBI Taxonomy" id="1036808"/>
    <lineage>
        <taxon>Eukaryota</taxon>
        <taxon>Fungi</taxon>
        <taxon>Dikarya</taxon>
        <taxon>Basidiomycota</taxon>
        <taxon>Agaricomycotina</taxon>
        <taxon>Agaricomycetes</taxon>
        <taxon>Agaricomycetidae</taxon>
        <taxon>Boletales</taxon>
        <taxon>Sclerodermatineae</taxon>
        <taxon>Sclerodermataceae</taxon>
        <taxon>Scleroderma</taxon>
    </lineage>
</organism>
<feature type="transmembrane region" description="Helical" evidence="2">
    <location>
        <begin position="232"/>
        <end position="250"/>
    </location>
</feature>
<evidence type="ECO:0000313" key="4">
    <source>
        <dbReference type="EMBL" id="KIM59287.1"/>
    </source>
</evidence>
<dbReference type="EMBL" id="KN822075">
    <property type="protein sequence ID" value="KIM59287.1"/>
    <property type="molecule type" value="Genomic_DNA"/>
</dbReference>
<name>A0A0C3A3M0_9AGAM</name>
<keyword evidence="3" id="KW-0732">Signal</keyword>
<feature type="transmembrane region" description="Helical" evidence="2">
    <location>
        <begin position="89"/>
        <end position="111"/>
    </location>
</feature>
<dbReference type="AlphaFoldDB" id="A0A0C3A3M0"/>
<dbReference type="InParanoid" id="A0A0C3A3M0"/>
<feature type="transmembrane region" description="Helical" evidence="2">
    <location>
        <begin position="164"/>
        <end position="186"/>
    </location>
</feature>
<feature type="region of interest" description="Disordered" evidence="1">
    <location>
        <begin position="333"/>
        <end position="397"/>
    </location>
</feature>
<feature type="compositionally biased region" description="Polar residues" evidence="1">
    <location>
        <begin position="556"/>
        <end position="566"/>
    </location>
</feature>
<dbReference type="Proteomes" id="UP000053989">
    <property type="component" value="Unassembled WGS sequence"/>
</dbReference>
<feature type="chain" id="PRO_5002175161" evidence="3">
    <location>
        <begin position="30"/>
        <end position="600"/>
    </location>
</feature>
<feature type="transmembrane region" description="Helical" evidence="2">
    <location>
        <begin position="193"/>
        <end position="212"/>
    </location>
</feature>
<feature type="transmembrane region" description="Helical" evidence="2">
    <location>
        <begin position="53"/>
        <end position="77"/>
    </location>
</feature>
<feature type="compositionally biased region" description="Basic and acidic residues" evidence="1">
    <location>
        <begin position="373"/>
        <end position="382"/>
    </location>
</feature>
<feature type="compositionally biased region" description="Acidic residues" evidence="1">
    <location>
        <begin position="519"/>
        <end position="533"/>
    </location>
</feature>
<protein>
    <submittedName>
        <fullName evidence="4">Uncharacterized protein</fullName>
    </submittedName>
</protein>
<sequence>MVFRRSWRGRGWLLLLLVTLLLLVSPAMAQNASSPSYDSDPVLKYRPPFAQSLPVQIFTTGIILTLTAMLLLHLIFTAQYHWPLARLNYALQLTGVITLLASLIATLYIVFNSTVQESQHWPYMLSYIAVDMPKIGSNAPINTTDPTLAYQHQWSFAEMATWTVMNATTSVIVQITHVHFLTLLYPSELEAKLIIFTLGPLAVISAVMQLLPLIGGTHIQPIAEDTKNVCNAALSLLFTLALIIWGFVFNRRRAWRTDGGTAAFGVGAIILAMISTTLNFMYIPKQDQYAWMPKLTWSVVLWQSFLGWWWWAGSGMGIRETEEMLIKEQKRQQKRKLRAQRRKEQKERAKTVWKGVTNAFKPGTGSTVRKRHLDGESSDASHSHGSPRPTAPRAPRSFWTVDSASTATGLQGPSQWKHPIQAVQRWYARLRHDHFTAAHLQAVERVERIQQMYGREDRRNSTREPGSQVVGWGLGSYGLREAGRERMEDGEEAAGPSGSRVEDGEGEDVWRIQDKVVVEEDNESFASSDEETVHDEGTGRESVHLRRWDTGDRRTPSQLSSTPARRQQQDSDDAVGSGGSSMWWWGPLRKWRLQDSTTYR</sequence>
<dbReference type="HOGENOM" id="CLU_016579_1_1_1"/>
<dbReference type="STRING" id="1036808.A0A0C3A3M0"/>
<feature type="region of interest" description="Disordered" evidence="1">
    <location>
        <begin position="454"/>
        <end position="584"/>
    </location>
</feature>
<gene>
    <name evidence="4" type="ORF">SCLCIDRAFT_1217850</name>
</gene>
<keyword evidence="2" id="KW-0472">Membrane</keyword>
<evidence type="ECO:0000256" key="3">
    <source>
        <dbReference type="SAM" id="SignalP"/>
    </source>
</evidence>
<dbReference type="OrthoDB" id="3357304at2759"/>
<feature type="compositionally biased region" description="Basic and acidic residues" evidence="1">
    <location>
        <begin position="500"/>
        <end position="518"/>
    </location>
</feature>
<proteinExistence type="predicted"/>
<feature type="transmembrane region" description="Helical" evidence="2">
    <location>
        <begin position="262"/>
        <end position="283"/>
    </location>
</feature>
<keyword evidence="2" id="KW-0812">Transmembrane</keyword>
<feature type="compositionally biased region" description="Low complexity" evidence="1">
    <location>
        <begin position="387"/>
        <end position="396"/>
    </location>
</feature>
<reference evidence="4 5" key="1">
    <citation type="submission" date="2014-04" db="EMBL/GenBank/DDBJ databases">
        <authorList>
            <consortium name="DOE Joint Genome Institute"/>
            <person name="Kuo A."/>
            <person name="Kohler A."/>
            <person name="Nagy L.G."/>
            <person name="Floudas D."/>
            <person name="Copeland A."/>
            <person name="Barry K.W."/>
            <person name="Cichocki N."/>
            <person name="Veneault-Fourrey C."/>
            <person name="LaButti K."/>
            <person name="Lindquist E.A."/>
            <person name="Lipzen A."/>
            <person name="Lundell T."/>
            <person name="Morin E."/>
            <person name="Murat C."/>
            <person name="Sun H."/>
            <person name="Tunlid A."/>
            <person name="Henrissat B."/>
            <person name="Grigoriev I.V."/>
            <person name="Hibbett D.S."/>
            <person name="Martin F."/>
            <person name="Nordberg H.P."/>
            <person name="Cantor M.N."/>
            <person name="Hua S.X."/>
        </authorList>
    </citation>
    <scope>NUCLEOTIDE SEQUENCE [LARGE SCALE GENOMIC DNA]</scope>
    <source>
        <strain evidence="4 5">Foug A</strain>
    </source>
</reference>
<keyword evidence="5" id="KW-1185">Reference proteome</keyword>
<feature type="transmembrane region" description="Helical" evidence="2">
    <location>
        <begin position="295"/>
        <end position="312"/>
    </location>
</feature>
<keyword evidence="2" id="KW-1133">Transmembrane helix</keyword>
<evidence type="ECO:0000313" key="5">
    <source>
        <dbReference type="Proteomes" id="UP000053989"/>
    </source>
</evidence>
<reference evidence="5" key="2">
    <citation type="submission" date="2015-01" db="EMBL/GenBank/DDBJ databases">
        <title>Evolutionary Origins and Diversification of the Mycorrhizal Mutualists.</title>
        <authorList>
            <consortium name="DOE Joint Genome Institute"/>
            <consortium name="Mycorrhizal Genomics Consortium"/>
            <person name="Kohler A."/>
            <person name="Kuo A."/>
            <person name="Nagy L.G."/>
            <person name="Floudas D."/>
            <person name="Copeland A."/>
            <person name="Barry K.W."/>
            <person name="Cichocki N."/>
            <person name="Veneault-Fourrey C."/>
            <person name="LaButti K."/>
            <person name="Lindquist E.A."/>
            <person name="Lipzen A."/>
            <person name="Lundell T."/>
            <person name="Morin E."/>
            <person name="Murat C."/>
            <person name="Riley R."/>
            <person name="Ohm R."/>
            <person name="Sun H."/>
            <person name="Tunlid A."/>
            <person name="Henrissat B."/>
            <person name="Grigoriev I.V."/>
            <person name="Hibbett D.S."/>
            <person name="Martin F."/>
        </authorList>
    </citation>
    <scope>NUCLEOTIDE SEQUENCE [LARGE SCALE GENOMIC DNA]</scope>
    <source>
        <strain evidence="5">Foug A</strain>
    </source>
</reference>